<dbReference type="EMBL" id="QREG01000008">
    <property type="protein sequence ID" value="RED99444.1"/>
    <property type="molecule type" value="Genomic_DNA"/>
</dbReference>
<comment type="caution">
    <text evidence="1">The sequence shown here is derived from an EMBL/GenBank/DDBJ whole genome shotgun (WGS) entry which is preliminary data.</text>
</comment>
<name>A0A3D9L4V9_MARFU</name>
<dbReference type="RefSeq" id="WP_170147959.1">
    <property type="nucleotide sequence ID" value="NZ_QREG01000008.1"/>
</dbReference>
<reference evidence="1 2" key="1">
    <citation type="submission" date="2018-07" db="EMBL/GenBank/DDBJ databases">
        <title>Genomic Encyclopedia of Type Strains, Phase IV (KMG-IV): sequencing the most valuable type-strain genomes for metagenomic binning, comparative biology and taxonomic classification.</title>
        <authorList>
            <person name="Goeker M."/>
        </authorList>
    </citation>
    <scope>NUCLEOTIDE SEQUENCE [LARGE SCALE GENOMIC DNA]</scope>
    <source>
        <strain evidence="1 2">DSM 4134</strain>
    </source>
</reference>
<proteinExistence type="predicted"/>
<dbReference type="Proteomes" id="UP000256779">
    <property type="component" value="Unassembled WGS sequence"/>
</dbReference>
<evidence type="ECO:0000313" key="2">
    <source>
        <dbReference type="Proteomes" id="UP000256779"/>
    </source>
</evidence>
<sequence>MHHVSKRLIRYRLKWQLDEITLEYGVFRDGTASQYMLSEELSAYKDLLRTAERSL</sequence>
<gene>
    <name evidence="1" type="ORF">C7460_10860</name>
</gene>
<dbReference type="AlphaFoldDB" id="A0A3D9L4V9"/>
<evidence type="ECO:0000313" key="1">
    <source>
        <dbReference type="EMBL" id="RED99444.1"/>
    </source>
</evidence>
<organism evidence="1 2">
    <name type="scientific">Marinoscillum furvescens DSM 4134</name>
    <dbReference type="NCBI Taxonomy" id="1122208"/>
    <lineage>
        <taxon>Bacteria</taxon>
        <taxon>Pseudomonadati</taxon>
        <taxon>Bacteroidota</taxon>
        <taxon>Cytophagia</taxon>
        <taxon>Cytophagales</taxon>
        <taxon>Reichenbachiellaceae</taxon>
        <taxon>Marinoscillum</taxon>
    </lineage>
</organism>
<protein>
    <submittedName>
        <fullName evidence="1">Uncharacterized protein</fullName>
    </submittedName>
</protein>
<keyword evidence="2" id="KW-1185">Reference proteome</keyword>
<accession>A0A3D9L4V9</accession>